<proteinExistence type="predicted"/>
<evidence type="ECO:0000313" key="2">
    <source>
        <dbReference type="WBParaSite" id="nRc.2.0.1.t16277-RA"/>
    </source>
</evidence>
<evidence type="ECO:0000313" key="1">
    <source>
        <dbReference type="Proteomes" id="UP000887565"/>
    </source>
</evidence>
<dbReference type="WBParaSite" id="nRc.2.0.1.t16277-RA">
    <property type="protein sequence ID" value="nRc.2.0.1.t16277-RA"/>
    <property type="gene ID" value="nRc.2.0.1.g16277"/>
</dbReference>
<protein>
    <submittedName>
        <fullName evidence="2">Uncharacterized protein</fullName>
    </submittedName>
</protein>
<organism evidence="1 2">
    <name type="scientific">Romanomermis culicivorax</name>
    <name type="common">Nematode worm</name>
    <dbReference type="NCBI Taxonomy" id="13658"/>
    <lineage>
        <taxon>Eukaryota</taxon>
        <taxon>Metazoa</taxon>
        <taxon>Ecdysozoa</taxon>
        <taxon>Nematoda</taxon>
        <taxon>Enoplea</taxon>
        <taxon>Dorylaimia</taxon>
        <taxon>Mermithida</taxon>
        <taxon>Mermithoidea</taxon>
        <taxon>Mermithidae</taxon>
        <taxon>Romanomermis</taxon>
    </lineage>
</organism>
<keyword evidence="1" id="KW-1185">Reference proteome</keyword>
<accession>A0A915IQJ7</accession>
<dbReference type="Proteomes" id="UP000887565">
    <property type="component" value="Unplaced"/>
</dbReference>
<name>A0A915IQJ7_ROMCU</name>
<sequence>MTSVAVGQFTFSKCVADLSQYPFDILKCCADLTLTPSEKIYASAGNVSTFWDSAMVGIWQIDNMTLKVNRDLFRS</sequence>
<reference evidence="2" key="1">
    <citation type="submission" date="2022-11" db="UniProtKB">
        <authorList>
            <consortium name="WormBaseParasite"/>
        </authorList>
    </citation>
    <scope>IDENTIFICATION</scope>
</reference>
<dbReference type="AlphaFoldDB" id="A0A915IQJ7"/>